<feature type="region of interest" description="Disordered" evidence="1">
    <location>
        <begin position="50"/>
        <end position="74"/>
    </location>
</feature>
<proteinExistence type="predicted"/>
<accession>A0A9P8QEN0</accession>
<name>A0A9P8QEN0_9HYPO</name>
<gene>
    <name evidence="2" type="ORF">Trco_007747</name>
</gene>
<comment type="caution">
    <text evidence="2">The sequence shown here is derived from an EMBL/GenBank/DDBJ whole genome shotgun (WGS) entry which is preliminary data.</text>
</comment>
<organism evidence="2 3">
    <name type="scientific">Trichoderma cornu-damae</name>
    <dbReference type="NCBI Taxonomy" id="654480"/>
    <lineage>
        <taxon>Eukaryota</taxon>
        <taxon>Fungi</taxon>
        <taxon>Dikarya</taxon>
        <taxon>Ascomycota</taxon>
        <taxon>Pezizomycotina</taxon>
        <taxon>Sordariomycetes</taxon>
        <taxon>Hypocreomycetidae</taxon>
        <taxon>Hypocreales</taxon>
        <taxon>Hypocreaceae</taxon>
        <taxon>Trichoderma</taxon>
    </lineage>
</organism>
<dbReference type="OrthoDB" id="4982631at2759"/>
<dbReference type="AlphaFoldDB" id="A0A9P8QEN0"/>
<sequence length="297" mass="34252">MQHANYRLLQGISSSPPLDDHIEYVYLQTWTPIHNRRYWIVEHNGITIRPAGGQPAQDHIESVQKREVERSRKSADSNTRMLCFARQSPWLERTGWERMLQGRNLAVLSAMIEVPRRQDGQPHILGRDPNYPEDNVVDSNIAAGTQSDSVCFPALHTTDTQCCVDEVLELLFRLSVALFKEQPINERPDSMLAVLFSSILGYSKTRQSFLQARDFTTHLSALIYNQQLILLKRALPVRAYLNLSIKYQPQRNQLQQLNKVRKQFLVARSASSFNEFFNLRNYSRMAAQSDSPPFLLH</sequence>
<reference evidence="2" key="1">
    <citation type="submission" date="2021-08" db="EMBL/GenBank/DDBJ databases">
        <title>Chromosome-Level Trichoderma cornu-damae using Hi-C Data.</title>
        <authorList>
            <person name="Kim C.S."/>
        </authorList>
    </citation>
    <scope>NUCLEOTIDE SEQUENCE</scope>
    <source>
        <strain evidence="2">KA19-0412C</strain>
    </source>
</reference>
<protein>
    <submittedName>
        <fullName evidence="2">Telomere-associated helicase</fullName>
    </submittedName>
</protein>
<evidence type="ECO:0000256" key="1">
    <source>
        <dbReference type="SAM" id="MobiDB-lite"/>
    </source>
</evidence>
<keyword evidence="3" id="KW-1185">Reference proteome</keyword>
<dbReference type="Proteomes" id="UP000827724">
    <property type="component" value="Unassembled WGS sequence"/>
</dbReference>
<dbReference type="EMBL" id="JAIWOZ010000006">
    <property type="protein sequence ID" value="KAH6604301.1"/>
    <property type="molecule type" value="Genomic_DNA"/>
</dbReference>
<feature type="compositionally biased region" description="Basic and acidic residues" evidence="1">
    <location>
        <begin position="58"/>
        <end position="74"/>
    </location>
</feature>
<evidence type="ECO:0000313" key="3">
    <source>
        <dbReference type="Proteomes" id="UP000827724"/>
    </source>
</evidence>
<evidence type="ECO:0000313" key="2">
    <source>
        <dbReference type="EMBL" id="KAH6604301.1"/>
    </source>
</evidence>